<evidence type="ECO:0000259" key="1">
    <source>
        <dbReference type="Pfam" id="PF13460"/>
    </source>
</evidence>
<name>A0A7S3EEI2_9RHOD</name>
<dbReference type="SUPFAM" id="SSF51735">
    <property type="entry name" value="NAD(P)-binding Rossmann-fold domains"/>
    <property type="match status" value="1"/>
</dbReference>
<dbReference type="PANTHER" id="PTHR43355">
    <property type="entry name" value="FLAVIN REDUCTASE (NADPH)"/>
    <property type="match status" value="1"/>
</dbReference>
<dbReference type="GO" id="GO:0004074">
    <property type="term" value="F:biliverdin reductase [NAD(P)H] activity"/>
    <property type="evidence" value="ECO:0007669"/>
    <property type="project" value="TreeGrafter"/>
</dbReference>
<dbReference type="GO" id="GO:0042602">
    <property type="term" value="F:riboflavin reductase (NADPH) activity"/>
    <property type="evidence" value="ECO:0007669"/>
    <property type="project" value="TreeGrafter"/>
</dbReference>
<dbReference type="Gene3D" id="3.40.50.720">
    <property type="entry name" value="NAD(P)-binding Rossmann-like Domain"/>
    <property type="match status" value="1"/>
</dbReference>
<feature type="domain" description="NAD(P)-binding" evidence="1">
    <location>
        <begin position="8"/>
        <end position="197"/>
    </location>
</feature>
<evidence type="ECO:0000313" key="2">
    <source>
        <dbReference type="EMBL" id="CAE0049450.1"/>
    </source>
</evidence>
<dbReference type="InterPro" id="IPR036291">
    <property type="entry name" value="NAD(P)-bd_dom_sf"/>
</dbReference>
<organism evidence="2">
    <name type="scientific">Rhodosorus marinus</name>
    <dbReference type="NCBI Taxonomy" id="101924"/>
    <lineage>
        <taxon>Eukaryota</taxon>
        <taxon>Rhodophyta</taxon>
        <taxon>Stylonematophyceae</taxon>
        <taxon>Stylonematales</taxon>
        <taxon>Stylonemataceae</taxon>
        <taxon>Rhodosorus</taxon>
    </lineage>
</organism>
<dbReference type="InterPro" id="IPR016040">
    <property type="entry name" value="NAD(P)-bd_dom"/>
</dbReference>
<reference evidence="2" key="1">
    <citation type="submission" date="2021-01" db="EMBL/GenBank/DDBJ databases">
        <authorList>
            <person name="Corre E."/>
            <person name="Pelletier E."/>
            <person name="Niang G."/>
            <person name="Scheremetjew M."/>
            <person name="Finn R."/>
            <person name="Kale V."/>
            <person name="Holt S."/>
            <person name="Cochrane G."/>
            <person name="Meng A."/>
            <person name="Brown T."/>
            <person name="Cohen L."/>
        </authorList>
    </citation>
    <scope>NUCLEOTIDE SEQUENCE</scope>
    <source>
        <strain evidence="2">CCMP 769</strain>
    </source>
</reference>
<dbReference type="EMBL" id="HBHW01022754">
    <property type="protein sequence ID" value="CAE0049450.1"/>
    <property type="molecule type" value="Transcribed_RNA"/>
</dbReference>
<gene>
    <name evidence="2" type="ORF">RMAR00112_LOCUS17449</name>
</gene>
<dbReference type="AlphaFoldDB" id="A0A7S3EEI2"/>
<dbReference type="InterPro" id="IPR051606">
    <property type="entry name" value="Polyketide_Oxido-like"/>
</dbReference>
<dbReference type="PANTHER" id="PTHR43355:SF2">
    <property type="entry name" value="FLAVIN REDUCTASE (NADPH)"/>
    <property type="match status" value="1"/>
</dbReference>
<proteinExistence type="predicted"/>
<sequence length="211" mass="23398">MVQVTVFGANGSSGQEICKYCMGKGWKVIAAVRRPETMVGFAGVEVRKISFDDAVSMEKGVSGSDAVVMATGSGGVVAARKYTTVYSEGVRSVRRAMEAEGINRLLVLSSAGIDYDRQAPWMFNRVFRLFLMNMMIDVARMETILAEDDKLEWTVVRLPALSKGPSKHYKTAELYHPKGSKYQIHHVDVGKFIGDEIENGEFIRKFPAPSY</sequence>
<protein>
    <recommendedName>
        <fullName evidence="1">NAD(P)-binding domain-containing protein</fullName>
    </recommendedName>
</protein>
<accession>A0A7S3EEI2</accession>
<dbReference type="Pfam" id="PF13460">
    <property type="entry name" value="NAD_binding_10"/>
    <property type="match status" value="1"/>
</dbReference>